<accession>A0A4R1KCY2</accession>
<keyword evidence="2" id="KW-0812">Transmembrane</keyword>
<feature type="transmembrane region" description="Helical" evidence="2">
    <location>
        <begin position="7"/>
        <end position="30"/>
    </location>
</feature>
<comment type="caution">
    <text evidence="3">The sequence shown here is derived from an EMBL/GenBank/DDBJ whole genome shotgun (WGS) entry which is preliminary data.</text>
</comment>
<proteinExistence type="predicted"/>
<organism evidence="3 4">
    <name type="scientific">Seleniivibrio woodruffii</name>
    <dbReference type="NCBI Taxonomy" id="1078050"/>
    <lineage>
        <taxon>Bacteria</taxon>
        <taxon>Pseudomonadati</taxon>
        <taxon>Deferribacterota</taxon>
        <taxon>Deferribacteres</taxon>
        <taxon>Deferribacterales</taxon>
        <taxon>Geovibrionaceae</taxon>
        <taxon>Seleniivibrio</taxon>
    </lineage>
</organism>
<dbReference type="EMBL" id="SMGG01000003">
    <property type="protein sequence ID" value="TCK62402.1"/>
    <property type="molecule type" value="Genomic_DNA"/>
</dbReference>
<evidence type="ECO:0000256" key="1">
    <source>
        <dbReference type="SAM" id="MobiDB-lite"/>
    </source>
</evidence>
<dbReference type="SUPFAM" id="SSF50156">
    <property type="entry name" value="PDZ domain-like"/>
    <property type="match status" value="1"/>
</dbReference>
<dbReference type="AlphaFoldDB" id="A0A4R1KCY2"/>
<evidence type="ECO:0000313" key="3">
    <source>
        <dbReference type="EMBL" id="TCK62402.1"/>
    </source>
</evidence>
<feature type="region of interest" description="Disordered" evidence="1">
    <location>
        <begin position="160"/>
        <end position="183"/>
    </location>
</feature>
<keyword evidence="2" id="KW-0472">Membrane</keyword>
<dbReference type="OrthoDB" id="9791671at2"/>
<dbReference type="InterPro" id="IPR036034">
    <property type="entry name" value="PDZ_sf"/>
</dbReference>
<evidence type="ECO:0000256" key="2">
    <source>
        <dbReference type="SAM" id="Phobius"/>
    </source>
</evidence>
<evidence type="ECO:0000313" key="4">
    <source>
        <dbReference type="Proteomes" id="UP000294614"/>
    </source>
</evidence>
<keyword evidence="2" id="KW-1133">Transmembrane helix</keyword>
<dbReference type="RefSeq" id="WP_132872429.1">
    <property type="nucleotide sequence ID" value="NZ_SMGG01000003.1"/>
</dbReference>
<gene>
    <name evidence="3" type="ORF">C8D98_0928</name>
</gene>
<protein>
    <submittedName>
        <fullName evidence="3">General secretion pathway protein C</fullName>
    </submittedName>
</protein>
<sequence>MKINYSYIAYPVAAGVFIAWAVTGFLQYMAAPNVSLNAGDRGAKLNVSNEPSTEFIIEKNIFNAETSSVKGTLDAVGFQPSYNPEAEGQGVPASDAGGIKLVGILKGTGESFAILKKPDGNNIVLRQGFEKEGIMLVSARELEVEIEQNGKRSTLKLDIKDPMAGQGDKNAPSSASAADGVDRRSIPRQTVIEKLSNINTVMKSVAINPFDREGKFVGYKLSRMKPDSALLQMGLLPGDVIVRLNGKELKNPTVFFDTLANAENLSALTLDLERLEKKKTIYVEIKG</sequence>
<dbReference type="Gene3D" id="2.30.42.10">
    <property type="match status" value="1"/>
</dbReference>
<keyword evidence="4" id="KW-1185">Reference proteome</keyword>
<name>A0A4R1KCY2_9BACT</name>
<reference evidence="3 4" key="1">
    <citation type="submission" date="2019-03" db="EMBL/GenBank/DDBJ databases">
        <title>Genomic Encyclopedia of Type Strains, Phase IV (KMG-IV): sequencing the most valuable type-strain genomes for metagenomic binning, comparative biology and taxonomic classification.</title>
        <authorList>
            <person name="Goeker M."/>
        </authorList>
    </citation>
    <scope>NUCLEOTIDE SEQUENCE [LARGE SCALE GENOMIC DNA]</scope>
    <source>
        <strain evidence="3 4">DSM 24984</strain>
    </source>
</reference>
<dbReference type="Proteomes" id="UP000294614">
    <property type="component" value="Unassembled WGS sequence"/>
</dbReference>